<evidence type="ECO:0000313" key="4">
    <source>
        <dbReference type="Proteomes" id="UP000315082"/>
    </source>
</evidence>
<evidence type="ECO:0000256" key="1">
    <source>
        <dbReference type="SAM" id="MobiDB-lite"/>
    </source>
</evidence>
<dbReference type="GO" id="GO:0008270">
    <property type="term" value="F:zinc ion binding"/>
    <property type="evidence" value="ECO:0007669"/>
    <property type="project" value="InterPro"/>
</dbReference>
<dbReference type="InterPro" id="IPR003615">
    <property type="entry name" value="HNH_nuc"/>
</dbReference>
<name>A0A518JPD4_9BACT</name>
<proteinExistence type="predicted"/>
<dbReference type="Proteomes" id="UP000315082">
    <property type="component" value="Chromosome"/>
</dbReference>
<dbReference type="CDD" id="cd00085">
    <property type="entry name" value="HNHc"/>
    <property type="match status" value="1"/>
</dbReference>
<dbReference type="KEGG" id="rcf:Poly24_11000"/>
<dbReference type="Gene3D" id="1.10.30.50">
    <property type="match status" value="1"/>
</dbReference>
<dbReference type="EMBL" id="CP036348">
    <property type="protein sequence ID" value="QDV67405.1"/>
    <property type="molecule type" value="Genomic_DNA"/>
</dbReference>
<keyword evidence="4" id="KW-1185">Reference proteome</keyword>
<dbReference type="InterPro" id="IPR002711">
    <property type="entry name" value="HNH"/>
</dbReference>
<evidence type="ECO:0000259" key="2">
    <source>
        <dbReference type="Pfam" id="PF01844"/>
    </source>
</evidence>
<dbReference type="GO" id="GO:0004519">
    <property type="term" value="F:endonuclease activity"/>
    <property type="evidence" value="ECO:0007669"/>
    <property type="project" value="InterPro"/>
</dbReference>
<protein>
    <recommendedName>
        <fullName evidence="2">HNH domain-containing protein</fullName>
    </recommendedName>
</protein>
<reference evidence="3 4" key="1">
    <citation type="submission" date="2019-02" db="EMBL/GenBank/DDBJ databases">
        <title>Deep-cultivation of Planctomycetes and their phenomic and genomic characterization uncovers novel biology.</title>
        <authorList>
            <person name="Wiegand S."/>
            <person name="Jogler M."/>
            <person name="Boedeker C."/>
            <person name="Pinto D."/>
            <person name="Vollmers J."/>
            <person name="Rivas-Marin E."/>
            <person name="Kohn T."/>
            <person name="Peeters S.H."/>
            <person name="Heuer A."/>
            <person name="Rast P."/>
            <person name="Oberbeckmann S."/>
            <person name="Bunk B."/>
            <person name="Jeske O."/>
            <person name="Meyerdierks A."/>
            <person name="Storesund J.E."/>
            <person name="Kallscheuer N."/>
            <person name="Luecker S."/>
            <person name="Lage O.M."/>
            <person name="Pohl T."/>
            <person name="Merkel B.J."/>
            <person name="Hornburger P."/>
            <person name="Mueller R.-W."/>
            <person name="Bruemmer F."/>
            <person name="Labrenz M."/>
            <person name="Spormann A.M."/>
            <person name="Op den Camp H."/>
            <person name="Overmann J."/>
            <person name="Amann R."/>
            <person name="Jetten M.S.M."/>
            <person name="Mascher T."/>
            <person name="Medema M.H."/>
            <person name="Devos D.P."/>
            <person name="Kaster A.-K."/>
            <person name="Ovreas L."/>
            <person name="Rohde M."/>
            <person name="Galperin M.Y."/>
            <person name="Jogler C."/>
        </authorList>
    </citation>
    <scope>NUCLEOTIDE SEQUENCE [LARGE SCALE GENOMIC DNA]</scope>
    <source>
        <strain evidence="3 4">Poly24</strain>
    </source>
</reference>
<accession>A0A518JPD4</accession>
<sequence length="197" mass="22964">MIFEYPEPRAVRTHGPAQYASYESFRPWLRDEFTFRCVYCLKRETWGQVTSEFELDHFHPQVLSPDRKLDYFNLVYSCRRCNAVKLDQVIDDPLTLLSSTVVTALPDGHLISRVPEVKRIIQQIDLNSPKLLRWRVMWMRIVELASEHEPSLARQLMGFPDDLPDLAKLRPPSNSRPEGVGISWHAKREKGQLPASY</sequence>
<dbReference type="Pfam" id="PF01844">
    <property type="entry name" value="HNH"/>
    <property type="match status" value="1"/>
</dbReference>
<evidence type="ECO:0000313" key="3">
    <source>
        <dbReference type="EMBL" id="QDV67405.1"/>
    </source>
</evidence>
<dbReference type="AlphaFoldDB" id="A0A518JPD4"/>
<dbReference type="GO" id="GO:0003676">
    <property type="term" value="F:nucleic acid binding"/>
    <property type="evidence" value="ECO:0007669"/>
    <property type="project" value="InterPro"/>
</dbReference>
<gene>
    <name evidence="3" type="ORF">Poly24_11000</name>
</gene>
<feature type="domain" description="HNH" evidence="2">
    <location>
        <begin position="37"/>
        <end position="83"/>
    </location>
</feature>
<feature type="region of interest" description="Disordered" evidence="1">
    <location>
        <begin position="167"/>
        <end position="197"/>
    </location>
</feature>
<dbReference type="RefSeq" id="WP_197452342.1">
    <property type="nucleotide sequence ID" value="NZ_CP036348.1"/>
</dbReference>
<organism evidence="3 4">
    <name type="scientific">Rosistilla carotiformis</name>
    <dbReference type="NCBI Taxonomy" id="2528017"/>
    <lineage>
        <taxon>Bacteria</taxon>
        <taxon>Pseudomonadati</taxon>
        <taxon>Planctomycetota</taxon>
        <taxon>Planctomycetia</taxon>
        <taxon>Pirellulales</taxon>
        <taxon>Pirellulaceae</taxon>
        <taxon>Rosistilla</taxon>
    </lineage>
</organism>